<gene>
    <name evidence="6" type="ORF">S03H2_65218</name>
</gene>
<dbReference type="SMART" id="SM00382">
    <property type="entry name" value="AAA"/>
    <property type="match status" value="1"/>
</dbReference>
<protein>
    <recommendedName>
        <fullName evidence="5">ABC transporter domain-containing protein</fullName>
    </recommendedName>
</protein>
<feature type="domain" description="ABC transporter" evidence="5">
    <location>
        <begin position="2"/>
        <end position="207"/>
    </location>
</feature>
<proteinExistence type="inferred from homology"/>
<dbReference type="SUPFAM" id="SSF52540">
    <property type="entry name" value="P-loop containing nucleoside triphosphate hydrolases"/>
    <property type="match status" value="1"/>
</dbReference>
<dbReference type="Pfam" id="PF00005">
    <property type="entry name" value="ABC_tran"/>
    <property type="match status" value="1"/>
</dbReference>
<dbReference type="PANTHER" id="PTHR43335">
    <property type="entry name" value="ABC TRANSPORTER, ATP-BINDING PROTEIN"/>
    <property type="match status" value="1"/>
</dbReference>
<dbReference type="PROSITE" id="PS00211">
    <property type="entry name" value="ABC_TRANSPORTER_1"/>
    <property type="match status" value="1"/>
</dbReference>
<comment type="similarity">
    <text evidence="1">Belongs to the ABC transporter superfamily.</text>
</comment>
<evidence type="ECO:0000256" key="4">
    <source>
        <dbReference type="ARBA" id="ARBA00022840"/>
    </source>
</evidence>
<evidence type="ECO:0000256" key="2">
    <source>
        <dbReference type="ARBA" id="ARBA00022448"/>
    </source>
</evidence>
<keyword evidence="3" id="KW-0547">Nucleotide-binding</keyword>
<feature type="non-terminal residue" evidence="6">
    <location>
        <position position="207"/>
    </location>
</feature>
<name>X1JUF0_9ZZZZ</name>
<sequence>MIRTKNLTKKYNNFTAVKELNLNVKKGEIYGFLGPNGAGKTTTILMILGIVKPTKGIIKLFGKNLKDDYFDIKRRIGVASEEKNLYYGMSAWDYLAFFAEVYNVENKSKKVEEVLNVLNLYDRKDEKLKVYSKGMRQKIEIARALIPDPEILILDEPTSGLDPYGIKEIRNVILSKKDKGKTIIISSHMLSEIEGVCGRIGIINHGV</sequence>
<dbReference type="InterPro" id="IPR003593">
    <property type="entry name" value="AAA+_ATPase"/>
</dbReference>
<evidence type="ECO:0000259" key="5">
    <source>
        <dbReference type="PROSITE" id="PS50893"/>
    </source>
</evidence>
<dbReference type="InterPro" id="IPR017871">
    <property type="entry name" value="ABC_transporter-like_CS"/>
</dbReference>
<dbReference type="PROSITE" id="PS50893">
    <property type="entry name" value="ABC_TRANSPORTER_2"/>
    <property type="match status" value="1"/>
</dbReference>
<organism evidence="6">
    <name type="scientific">marine sediment metagenome</name>
    <dbReference type="NCBI Taxonomy" id="412755"/>
    <lineage>
        <taxon>unclassified sequences</taxon>
        <taxon>metagenomes</taxon>
        <taxon>ecological metagenomes</taxon>
    </lineage>
</organism>
<dbReference type="InterPro" id="IPR003439">
    <property type="entry name" value="ABC_transporter-like_ATP-bd"/>
</dbReference>
<comment type="caution">
    <text evidence="6">The sequence shown here is derived from an EMBL/GenBank/DDBJ whole genome shotgun (WGS) entry which is preliminary data.</text>
</comment>
<evidence type="ECO:0000256" key="3">
    <source>
        <dbReference type="ARBA" id="ARBA00022741"/>
    </source>
</evidence>
<dbReference type="PANTHER" id="PTHR43335:SF4">
    <property type="entry name" value="ABC TRANSPORTER, ATP-BINDING PROTEIN"/>
    <property type="match status" value="1"/>
</dbReference>
<dbReference type="InterPro" id="IPR027417">
    <property type="entry name" value="P-loop_NTPase"/>
</dbReference>
<evidence type="ECO:0000313" key="6">
    <source>
        <dbReference type="EMBL" id="GAH85015.1"/>
    </source>
</evidence>
<reference evidence="6" key="1">
    <citation type="journal article" date="2014" name="Front. Microbiol.">
        <title>High frequency of phylogenetically diverse reductive dehalogenase-homologous genes in deep subseafloor sedimentary metagenomes.</title>
        <authorList>
            <person name="Kawai M."/>
            <person name="Futagami T."/>
            <person name="Toyoda A."/>
            <person name="Takaki Y."/>
            <person name="Nishi S."/>
            <person name="Hori S."/>
            <person name="Arai W."/>
            <person name="Tsubouchi T."/>
            <person name="Morono Y."/>
            <person name="Uchiyama I."/>
            <person name="Ito T."/>
            <person name="Fujiyama A."/>
            <person name="Inagaki F."/>
            <person name="Takami H."/>
        </authorList>
    </citation>
    <scope>NUCLEOTIDE SEQUENCE</scope>
    <source>
        <strain evidence="6">Expedition CK06-06</strain>
    </source>
</reference>
<dbReference type="AlphaFoldDB" id="X1JUF0"/>
<dbReference type="EMBL" id="BARU01042447">
    <property type="protein sequence ID" value="GAH85015.1"/>
    <property type="molecule type" value="Genomic_DNA"/>
</dbReference>
<keyword evidence="4" id="KW-0067">ATP-binding</keyword>
<keyword evidence="2" id="KW-0813">Transport</keyword>
<evidence type="ECO:0000256" key="1">
    <source>
        <dbReference type="ARBA" id="ARBA00005417"/>
    </source>
</evidence>
<accession>X1JUF0</accession>
<dbReference type="GO" id="GO:0016887">
    <property type="term" value="F:ATP hydrolysis activity"/>
    <property type="evidence" value="ECO:0007669"/>
    <property type="project" value="InterPro"/>
</dbReference>
<dbReference type="GO" id="GO:0005524">
    <property type="term" value="F:ATP binding"/>
    <property type="evidence" value="ECO:0007669"/>
    <property type="project" value="UniProtKB-KW"/>
</dbReference>
<dbReference type="Gene3D" id="3.40.50.300">
    <property type="entry name" value="P-loop containing nucleotide triphosphate hydrolases"/>
    <property type="match status" value="1"/>
</dbReference>